<dbReference type="KEGG" id="pbro:HOP40_24270"/>
<evidence type="ECO:0008006" key="4">
    <source>
        <dbReference type="Google" id="ProtNLM"/>
    </source>
</evidence>
<dbReference type="AlphaFoldDB" id="A0A6M6JNH0"/>
<proteinExistence type="predicted"/>
<dbReference type="RefSeq" id="WP_172162315.1">
    <property type="nucleotide sequence ID" value="NZ_CP053564.1"/>
</dbReference>
<protein>
    <recommendedName>
        <fullName evidence="4">LVIVD repeat-containing protein</fullName>
    </recommendedName>
</protein>
<dbReference type="EMBL" id="CP053564">
    <property type="protein sequence ID" value="QJY48517.1"/>
    <property type="molecule type" value="Genomic_DNA"/>
</dbReference>
<feature type="signal peptide" evidence="1">
    <location>
        <begin position="1"/>
        <end position="27"/>
    </location>
</feature>
<accession>A0A6M6JNH0</accession>
<keyword evidence="3" id="KW-1185">Reference proteome</keyword>
<dbReference type="Proteomes" id="UP000505377">
    <property type="component" value="Chromosome"/>
</dbReference>
<evidence type="ECO:0000313" key="2">
    <source>
        <dbReference type="EMBL" id="QJY48517.1"/>
    </source>
</evidence>
<gene>
    <name evidence="2" type="ORF">HOP40_24270</name>
</gene>
<keyword evidence="1" id="KW-0732">Signal</keyword>
<evidence type="ECO:0000313" key="3">
    <source>
        <dbReference type="Proteomes" id="UP000505377"/>
    </source>
</evidence>
<dbReference type="SUPFAM" id="SSF75011">
    <property type="entry name" value="3-carboxy-cis,cis-mucoante lactonizing enzyme"/>
    <property type="match status" value="1"/>
</dbReference>
<organism evidence="2 3">
    <name type="scientific">Pseudonocardia broussonetiae</name>
    <dbReference type="NCBI Taxonomy" id="2736640"/>
    <lineage>
        <taxon>Bacteria</taxon>
        <taxon>Bacillati</taxon>
        <taxon>Actinomycetota</taxon>
        <taxon>Actinomycetes</taxon>
        <taxon>Pseudonocardiales</taxon>
        <taxon>Pseudonocardiaceae</taxon>
        <taxon>Pseudonocardia</taxon>
    </lineage>
</organism>
<sequence>MGRRVRACGVAVAAVVLALLAPVPASAEVPPVPPGPPGPLGPLGPGVGEVVTSPNVTPIAHLPKQAPFDGEQSHGTDMAFAGGYAYVGNYDGFVVYDVREPAAPRVVSQVLCPGSQNDVSVSHGLLFLSTDSRWSDDTCSAVPQRAGLPYWEGIKVFDVRDPANPAYVTSMATACGSHTHTLVPDTAGESVYLYVSSYAPSPDLPGCLPPHDRISIVEVPLADPAAAAVVAEPVLFPDGGNPGPGSDTTTGCHDITAYPSRNLAAGACMGDGVLLDITDREAPRVIERVRDDANFAFWHSATFNDAGTKVVFTDELGGGSAATCTAAVGPVRGADGVYDIVDGQLEFRSYYKIPRLQGETENCVAHNGSLVPVPGRDVMVQAWYQGGVSVWDFTDSAHPVEIGFFDRGPVSATELVLGGSWSAYWYDGHVFSSDIREGLDVLAVDDPLIAGAQGVDFDVLNPQTQERRVG</sequence>
<dbReference type="Pfam" id="PF08309">
    <property type="entry name" value="LVIVD"/>
    <property type="match status" value="1"/>
</dbReference>
<feature type="chain" id="PRO_5026792504" description="LVIVD repeat-containing protein" evidence="1">
    <location>
        <begin position="28"/>
        <end position="470"/>
    </location>
</feature>
<dbReference type="InterPro" id="IPR013211">
    <property type="entry name" value="LVIVD"/>
</dbReference>
<evidence type="ECO:0000256" key="1">
    <source>
        <dbReference type="SAM" id="SignalP"/>
    </source>
</evidence>
<reference evidence="2 3" key="1">
    <citation type="submission" date="2020-05" db="EMBL/GenBank/DDBJ databases">
        <authorList>
            <person name="Mo P."/>
        </authorList>
    </citation>
    <scope>NUCLEOTIDE SEQUENCE [LARGE SCALE GENOMIC DNA]</scope>
    <source>
        <strain evidence="2 3">Gen01</strain>
    </source>
</reference>
<name>A0A6M6JNH0_9PSEU</name>